<evidence type="ECO:0000256" key="5">
    <source>
        <dbReference type="ARBA" id="ARBA00023027"/>
    </source>
</evidence>
<keyword evidence="3" id="KW-0274">FAD</keyword>
<name>A0A272EVP7_9RHOO</name>
<dbReference type="PRINTS" id="PR00368">
    <property type="entry name" value="FADPNR"/>
</dbReference>
<keyword evidence="4" id="KW-0560">Oxidoreductase</keyword>
<accession>A0A272EVP7</accession>
<evidence type="ECO:0000259" key="6">
    <source>
        <dbReference type="Pfam" id="PF07992"/>
    </source>
</evidence>
<dbReference type="RefSeq" id="WP_095524039.1">
    <property type="nucleotide sequence ID" value="NZ_MDUX01000014.1"/>
</dbReference>
<dbReference type="Proteomes" id="UP000216107">
    <property type="component" value="Unassembled WGS sequence"/>
</dbReference>
<keyword evidence="2" id="KW-0285">Flavoprotein</keyword>
<evidence type="ECO:0000256" key="3">
    <source>
        <dbReference type="ARBA" id="ARBA00022827"/>
    </source>
</evidence>
<evidence type="ECO:0000256" key="1">
    <source>
        <dbReference type="ARBA" id="ARBA00005272"/>
    </source>
</evidence>
<dbReference type="GO" id="GO:0003954">
    <property type="term" value="F:NADH dehydrogenase activity"/>
    <property type="evidence" value="ECO:0007669"/>
    <property type="project" value="InterPro"/>
</dbReference>
<dbReference type="PANTHER" id="PTHR43706:SF9">
    <property type="entry name" value="TYPE II NADH:QUINONE OXIDOREDUCTASE"/>
    <property type="match status" value="1"/>
</dbReference>
<dbReference type="PANTHER" id="PTHR43706">
    <property type="entry name" value="NADH DEHYDROGENASE"/>
    <property type="match status" value="1"/>
</dbReference>
<evidence type="ECO:0000313" key="8">
    <source>
        <dbReference type="EMBL" id="PAS93740.1"/>
    </source>
</evidence>
<comment type="caution">
    <text evidence="8">The sequence shown here is derived from an EMBL/GenBank/DDBJ whole genome shotgun (WGS) entry which is preliminary data.</text>
</comment>
<dbReference type="Pfam" id="PF07992">
    <property type="entry name" value="Pyr_redox_2"/>
    <property type="match status" value="1"/>
</dbReference>
<sequence length="439" mass="48075">MPQLKKHIVIVGGGAGGLELAVKLGRRLGKRGEADITLVDRARTHVWKPLLHQVAAGTLDSHAEELEYLALARRHHFRFRLGELTSLDRERREIRLAPVLSLEGEELIPESALGYDMLVIAVGSQSNDFNTPGARENCIFLDSPQAAQYFHRKLVDASMRAQTGSAVPGEGRFTVAIIGGGATGVELAAELHMTARIMDSYGLQNLHPERDLKITILDAAPRILPLLPERVSGAVAQELRKLDIDIHTNEKVVEITAQGIRMASGKFIPGALRVWAAGIKAPEFLKNFGGLQTNRINQILVDRSLRSVDDEHIFAFGDCAACPLDDKGGALVPPRAQAAHQQASMLASSIPRILAGKSALRFSYKDHGSLVSLGEYSTVGSLMGGIRRGSVFIEGLFAKCMYWSLHKQHQVAINGGFRTWLATWVEAIDRIRNPRIKLH</sequence>
<reference evidence="8 9" key="2">
    <citation type="submission" date="2017-07" db="EMBL/GenBank/DDBJ databases">
        <title>Candidatus Dactylopiibacterium carminicum, a nitrogen-fixing symbiont of the cochineal insect Dactylopius coccus and Dactylopius opuntiae (Hemiptera: Coccoidea: Dactylopiidae).</title>
        <authorList>
            <person name="Vera A."/>
        </authorList>
    </citation>
    <scope>NUCLEOTIDE SEQUENCE [LARGE SCALE GENOMIC DNA]</scope>
    <source>
        <strain evidence="8 9">NFDCM</strain>
    </source>
</reference>
<dbReference type="GO" id="GO:0008137">
    <property type="term" value="F:NADH dehydrogenase (ubiquinone) activity"/>
    <property type="evidence" value="ECO:0007669"/>
    <property type="project" value="TreeGrafter"/>
</dbReference>
<evidence type="ECO:0000313" key="9">
    <source>
        <dbReference type="Proteomes" id="UP000216107"/>
    </source>
</evidence>
<evidence type="ECO:0000256" key="2">
    <source>
        <dbReference type="ARBA" id="ARBA00022630"/>
    </source>
</evidence>
<dbReference type="InterPro" id="IPR023753">
    <property type="entry name" value="FAD/NAD-binding_dom"/>
</dbReference>
<comment type="similarity">
    <text evidence="1">Belongs to the NADH dehydrogenase family.</text>
</comment>
<proteinExistence type="inferred from homology"/>
<dbReference type="PRINTS" id="PR00411">
    <property type="entry name" value="PNDRDTASEI"/>
</dbReference>
<evidence type="ECO:0000313" key="10">
    <source>
        <dbReference type="Proteomes" id="UP000623509"/>
    </source>
</evidence>
<dbReference type="SUPFAM" id="SSF51905">
    <property type="entry name" value="FAD/NAD(P)-binding domain"/>
    <property type="match status" value="1"/>
</dbReference>
<feature type="domain" description="FAD/NAD(P)-binding" evidence="6">
    <location>
        <begin position="7"/>
        <end position="343"/>
    </location>
</feature>
<organism evidence="8 9">
    <name type="scientific">Candidatus Dactylopiibacterium carminicum</name>
    <dbReference type="NCBI Taxonomy" id="857335"/>
    <lineage>
        <taxon>Bacteria</taxon>
        <taxon>Pseudomonadati</taxon>
        <taxon>Pseudomonadota</taxon>
        <taxon>Betaproteobacteria</taxon>
        <taxon>Rhodocyclales</taxon>
        <taxon>Rhodocyclaceae</taxon>
        <taxon>Candidatus Dactylopiibacterium</taxon>
    </lineage>
</organism>
<dbReference type="OrthoDB" id="9781621at2"/>
<dbReference type="EMBL" id="NMRN01000013">
    <property type="protein sequence ID" value="PAS93740.1"/>
    <property type="molecule type" value="Genomic_DNA"/>
</dbReference>
<reference evidence="7 10" key="1">
    <citation type="submission" date="2016-08" db="EMBL/GenBank/DDBJ databases">
        <title>Candidatus Dactylopiibacterium carminicum genome sequence.</title>
        <authorList>
            <person name="Ramirez-Puebla S.T."/>
            <person name="Ormeno-Orrillo E."/>
            <person name="Vera-Ponce De Leon A."/>
            <person name="Luis L."/>
            <person name="Sanchez-Flores A."/>
            <person name="Monica R."/>
            <person name="Martinez-Romero E."/>
        </authorList>
    </citation>
    <scope>NUCLEOTIDE SEQUENCE [LARGE SCALE GENOMIC DNA]</scope>
    <source>
        <strain evidence="7">END1</strain>
    </source>
</reference>
<evidence type="ECO:0000313" key="7">
    <source>
        <dbReference type="EMBL" id="KAF7599786.1"/>
    </source>
</evidence>
<dbReference type="Proteomes" id="UP000623509">
    <property type="component" value="Unassembled WGS sequence"/>
</dbReference>
<evidence type="ECO:0000256" key="4">
    <source>
        <dbReference type="ARBA" id="ARBA00023002"/>
    </source>
</evidence>
<dbReference type="EMBL" id="MDUX01000014">
    <property type="protein sequence ID" value="KAF7599786.1"/>
    <property type="molecule type" value="Genomic_DNA"/>
</dbReference>
<dbReference type="AlphaFoldDB" id="A0A272EVP7"/>
<keyword evidence="10" id="KW-1185">Reference proteome</keyword>
<protein>
    <submittedName>
        <fullName evidence="7 8">FAD-dependent oxidoreductase</fullName>
    </submittedName>
</protein>
<gene>
    <name evidence="7" type="ORF">BGI27_06210</name>
    <name evidence="8" type="ORF">CGU29_06650</name>
</gene>
<dbReference type="Gene3D" id="3.50.50.100">
    <property type="match status" value="1"/>
</dbReference>
<dbReference type="InterPro" id="IPR036188">
    <property type="entry name" value="FAD/NAD-bd_sf"/>
</dbReference>
<keyword evidence="5" id="KW-0520">NAD</keyword>
<dbReference type="InterPro" id="IPR045024">
    <property type="entry name" value="NDH-2"/>
</dbReference>